<protein>
    <submittedName>
        <fullName evidence="2">Uncharacterized protein</fullName>
    </submittedName>
</protein>
<gene>
    <name evidence="2" type="ORF">GCM10008015_27520</name>
</gene>
<dbReference type="Proteomes" id="UP000658793">
    <property type="component" value="Unassembled WGS sequence"/>
</dbReference>
<reference evidence="3" key="1">
    <citation type="journal article" date="2019" name="Int. J. Syst. Evol. Microbiol.">
        <title>The Global Catalogue of Microorganisms (GCM) 10K type strain sequencing project: providing services to taxonomists for standard genome sequencing and annotation.</title>
        <authorList>
            <consortium name="The Broad Institute Genomics Platform"/>
            <consortium name="The Broad Institute Genome Sequencing Center for Infectious Disease"/>
            <person name="Wu L."/>
            <person name="Ma J."/>
        </authorList>
    </citation>
    <scope>NUCLEOTIDE SEQUENCE [LARGE SCALE GENOMIC DNA]</scope>
    <source>
        <strain evidence="3">CGMCC 1.12811</strain>
    </source>
</reference>
<evidence type="ECO:0000313" key="3">
    <source>
        <dbReference type="Proteomes" id="UP000658793"/>
    </source>
</evidence>
<keyword evidence="3" id="KW-1185">Reference proteome</keyword>
<comment type="caution">
    <text evidence="2">The sequence shown here is derived from an EMBL/GenBank/DDBJ whole genome shotgun (WGS) entry which is preliminary data.</text>
</comment>
<proteinExistence type="predicted"/>
<evidence type="ECO:0000313" key="2">
    <source>
        <dbReference type="EMBL" id="GGA85260.1"/>
    </source>
</evidence>
<feature type="transmembrane region" description="Helical" evidence="1">
    <location>
        <begin position="6"/>
        <end position="26"/>
    </location>
</feature>
<name>A0ABQ1HQS8_9FLAO</name>
<keyword evidence="1" id="KW-1133">Transmembrane helix</keyword>
<sequence length="153" mass="17614">MEALWTFPLYIISPLIGIILTLIGIFKIRKGNTNKTLYIGLGFLALPFIHLALVSIFQLNLENKIVGNYNLGKEKDILIVYDNETFTLNKSRQYNNAGKGKWKIEEIDSPILILDFDSIKKSELWLEIEPNEKQIILKTMPWGNNLSTEFVKK</sequence>
<keyword evidence="1" id="KW-0812">Transmembrane</keyword>
<accession>A0ABQ1HQS8</accession>
<dbReference type="EMBL" id="BMGA01000008">
    <property type="protein sequence ID" value="GGA85260.1"/>
    <property type="molecule type" value="Genomic_DNA"/>
</dbReference>
<organism evidence="2 3">
    <name type="scientific">Flavobacterium palustre</name>
    <dbReference type="NCBI Taxonomy" id="1476463"/>
    <lineage>
        <taxon>Bacteria</taxon>
        <taxon>Pseudomonadati</taxon>
        <taxon>Bacteroidota</taxon>
        <taxon>Flavobacteriia</taxon>
        <taxon>Flavobacteriales</taxon>
        <taxon>Flavobacteriaceae</taxon>
        <taxon>Flavobacterium</taxon>
    </lineage>
</organism>
<feature type="transmembrane region" description="Helical" evidence="1">
    <location>
        <begin position="38"/>
        <end position="59"/>
    </location>
</feature>
<dbReference type="RefSeq" id="WP_188494983.1">
    <property type="nucleotide sequence ID" value="NZ_BMGA01000008.1"/>
</dbReference>
<evidence type="ECO:0000256" key="1">
    <source>
        <dbReference type="SAM" id="Phobius"/>
    </source>
</evidence>
<keyword evidence="1" id="KW-0472">Membrane</keyword>